<dbReference type="EMBL" id="JAGRRH010000001">
    <property type="protein sequence ID" value="KAG7374307.1"/>
    <property type="molecule type" value="Genomic_DNA"/>
</dbReference>
<dbReference type="Proteomes" id="UP000693970">
    <property type="component" value="Unassembled WGS sequence"/>
</dbReference>
<keyword evidence="2" id="KW-0687">Ribonucleoprotein</keyword>
<dbReference type="GO" id="GO:0070181">
    <property type="term" value="F:small ribosomal subunit rRNA binding"/>
    <property type="evidence" value="ECO:0007669"/>
    <property type="project" value="TreeGrafter"/>
</dbReference>
<feature type="compositionally biased region" description="Basic and acidic residues" evidence="1">
    <location>
        <begin position="75"/>
        <end position="84"/>
    </location>
</feature>
<proteinExistence type="predicted"/>
<evidence type="ECO:0000313" key="2">
    <source>
        <dbReference type="EMBL" id="KAG7374307.1"/>
    </source>
</evidence>
<protein>
    <submittedName>
        <fullName evidence="2">30S ribosomal protein S18</fullName>
    </submittedName>
</protein>
<dbReference type="PANTHER" id="PTHR13479:SF40">
    <property type="entry name" value="SMALL RIBOSOMAL SUBUNIT PROTEIN BS18M"/>
    <property type="match status" value="1"/>
</dbReference>
<comment type="caution">
    <text evidence="2">The sequence shown here is derived from an EMBL/GenBank/DDBJ whole genome shotgun (WGS) entry which is preliminary data.</text>
</comment>
<keyword evidence="3" id="KW-1185">Reference proteome</keyword>
<sequence length="418" mass="47105">MASSSLHSTLVSVTRRQLIRSKVVSPFGGKGLHSPRHVGSVALPLDGRTSSPMNRHSIYLSFPQSSSTARFFSKKSNDETEKSSSKGSSSSYNKNNDDTDDPFGVHFEDGSDLGKLGPTSPPRYKRDAVTGKFTGEQETELTEREKKLLNMDPIEEQEYLLDRVMKEWNIESTGDDGMDEPEKLSKLAKRIREDNMGLNILGRSVESQAFRGKLDDGEDAYVDESGFSKPLSPAEFKVFQKHMKDEYSTNIDEDDIPVEPTNQRGGEPSMLGGFADTEELNTKWMSSSAMRFMDDTKDDDPFSDLLPSDLSPARLVNRRNAKPIPRKLLHHNNLALLRRYITPAGQIMNRVQSRLGAKDQRKIAKLIKRARHLGLVPTSGQFVVEALGNIHEKDIHEDREWEQELKRRGLVIKKSEEK</sequence>
<feature type="region of interest" description="Disordered" evidence="1">
    <location>
        <begin position="70"/>
        <end position="141"/>
    </location>
</feature>
<evidence type="ECO:0000313" key="3">
    <source>
        <dbReference type="Proteomes" id="UP000693970"/>
    </source>
</evidence>
<feature type="compositionally biased region" description="Low complexity" evidence="1">
    <location>
        <begin position="85"/>
        <end position="94"/>
    </location>
</feature>
<keyword evidence="2" id="KW-0689">Ribosomal protein</keyword>
<reference evidence="2" key="2">
    <citation type="submission" date="2021-04" db="EMBL/GenBank/DDBJ databases">
        <authorList>
            <person name="Podell S."/>
        </authorList>
    </citation>
    <scope>NUCLEOTIDE SEQUENCE</scope>
    <source>
        <strain evidence="2">Hildebrandi</strain>
    </source>
</reference>
<dbReference type="InterPro" id="IPR001648">
    <property type="entry name" value="Ribosomal_bS18"/>
</dbReference>
<dbReference type="GO" id="GO:0006412">
    <property type="term" value="P:translation"/>
    <property type="evidence" value="ECO:0007669"/>
    <property type="project" value="InterPro"/>
</dbReference>
<dbReference type="OrthoDB" id="21463at2759"/>
<dbReference type="GO" id="GO:0003735">
    <property type="term" value="F:structural constituent of ribosome"/>
    <property type="evidence" value="ECO:0007669"/>
    <property type="project" value="InterPro"/>
</dbReference>
<dbReference type="GO" id="GO:0005763">
    <property type="term" value="C:mitochondrial small ribosomal subunit"/>
    <property type="evidence" value="ECO:0007669"/>
    <property type="project" value="TreeGrafter"/>
</dbReference>
<organism evidence="2 3">
    <name type="scientific">Nitzschia inconspicua</name>
    <dbReference type="NCBI Taxonomy" id="303405"/>
    <lineage>
        <taxon>Eukaryota</taxon>
        <taxon>Sar</taxon>
        <taxon>Stramenopiles</taxon>
        <taxon>Ochrophyta</taxon>
        <taxon>Bacillariophyta</taxon>
        <taxon>Bacillariophyceae</taxon>
        <taxon>Bacillariophycidae</taxon>
        <taxon>Bacillariales</taxon>
        <taxon>Bacillariaceae</taxon>
        <taxon>Nitzschia</taxon>
    </lineage>
</organism>
<dbReference type="AlphaFoldDB" id="A0A9K3Q7G5"/>
<name>A0A9K3Q7G5_9STRA</name>
<gene>
    <name evidence="2" type="ORF">IV203_013402</name>
</gene>
<evidence type="ECO:0000256" key="1">
    <source>
        <dbReference type="SAM" id="MobiDB-lite"/>
    </source>
</evidence>
<accession>A0A9K3Q7G5</accession>
<reference evidence="2" key="1">
    <citation type="journal article" date="2021" name="Sci. Rep.">
        <title>Diploid genomic architecture of Nitzschia inconspicua, an elite biomass production diatom.</title>
        <authorList>
            <person name="Oliver A."/>
            <person name="Podell S."/>
            <person name="Pinowska A."/>
            <person name="Traller J.C."/>
            <person name="Smith S.R."/>
            <person name="McClure R."/>
            <person name="Beliaev A."/>
            <person name="Bohutskyi P."/>
            <person name="Hill E.A."/>
            <person name="Rabines A."/>
            <person name="Zheng H."/>
            <person name="Allen L.Z."/>
            <person name="Kuo A."/>
            <person name="Grigoriev I.V."/>
            <person name="Allen A.E."/>
            <person name="Hazlebeck D."/>
            <person name="Allen E.E."/>
        </authorList>
    </citation>
    <scope>NUCLEOTIDE SEQUENCE</scope>
    <source>
        <strain evidence="2">Hildebrandi</strain>
    </source>
</reference>
<dbReference type="PANTHER" id="PTHR13479">
    <property type="entry name" value="30S RIBOSOMAL PROTEIN S18"/>
    <property type="match status" value="1"/>
</dbReference>
<dbReference type="Pfam" id="PF01084">
    <property type="entry name" value="Ribosomal_S18"/>
    <property type="match status" value="1"/>
</dbReference>
<feature type="region of interest" description="Disordered" evidence="1">
    <location>
        <begin position="25"/>
        <end position="49"/>
    </location>
</feature>